<sequence length="332" mass="37937">MSCRHEFVLLARQPGTVMRELCRRYAISPKTGYKWLERYANEGELGLANRSRRPIHSPQRTGAKMEARVLALHRKYPYWGPRKLRALLVGPDAPQPSTIAAILRRHGCRLAGPAVSAPATQRFEQPAPNLLWQMDFKGHFTLSPQGHCHPFTLLDDHSRFMLRLHACANERSVTAQMQLIEAFERYGLPDRITADNGPAWAATRGTGITALEAWLMRLGVTLSHSRPHHPQTQGKLERLHRTLEREVVQARHYASLAACQRAMDSWRHLYNCRRPHEALGLRPPISRYRPSPRAYPARLSPILYDQGVHVLKVRRNGQIVYRGRTIFVSEGL</sequence>
<protein>
    <submittedName>
        <fullName evidence="2">IS481 family transposase</fullName>
    </submittedName>
</protein>
<gene>
    <name evidence="2" type="ORF">ISS99_00110</name>
</gene>
<dbReference type="InterPro" id="IPR036397">
    <property type="entry name" value="RNaseH_sf"/>
</dbReference>
<dbReference type="Pfam" id="PF13565">
    <property type="entry name" value="HTH_32"/>
    <property type="match status" value="1"/>
</dbReference>
<reference evidence="2" key="1">
    <citation type="submission" date="2020-10" db="EMBL/GenBank/DDBJ databases">
        <title>Phylogeny of dyella-like bacteria.</title>
        <authorList>
            <person name="Fu J."/>
        </authorList>
    </citation>
    <scope>NUCLEOTIDE SEQUENCE</scope>
    <source>
        <strain evidence="2">DHON07</strain>
    </source>
</reference>
<dbReference type="Proteomes" id="UP001430193">
    <property type="component" value="Unassembled WGS sequence"/>
</dbReference>
<dbReference type="Pfam" id="PF24764">
    <property type="entry name" value="rva_4"/>
    <property type="match status" value="1"/>
</dbReference>
<dbReference type="InterPro" id="IPR001584">
    <property type="entry name" value="Integrase_cat-core"/>
</dbReference>
<feature type="non-terminal residue" evidence="2">
    <location>
        <position position="332"/>
    </location>
</feature>
<dbReference type="PROSITE" id="PS50994">
    <property type="entry name" value="INTEGRASE"/>
    <property type="match status" value="1"/>
</dbReference>
<dbReference type="SUPFAM" id="SSF53098">
    <property type="entry name" value="Ribonuclease H-like"/>
    <property type="match status" value="1"/>
</dbReference>
<accession>A0ABS2K9N7</accession>
<proteinExistence type="predicted"/>
<name>A0ABS2K9N7_9GAMM</name>
<dbReference type="Pfam" id="PF13683">
    <property type="entry name" value="rve_3"/>
    <property type="match status" value="1"/>
</dbReference>
<evidence type="ECO:0000313" key="2">
    <source>
        <dbReference type="EMBL" id="MBM7127911.1"/>
    </source>
</evidence>
<dbReference type="EMBL" id="JADIKF010000022">
    <property type="protein sequence ID" value="MBM7127911.1"/>
    <property type="molecule type" value="Genomic_DNA"/>
</dbReference>
<dbReference type="InterPro" id="IPR009057">
    <property type="entry name" value="Homeodomain-like_sf"/>
</dbReference>
<dbReference type="InterPro" id="IPR058913">
    <property type="entry name" value="Integrase_dom_put"/>
</dbReference>
<dbReference type="SUPFAM" id="SSF46689">
    <property type="entry name" value="Homeodomain-like"/>
    <property type="match status" value="1"/>
</dbReference>
<keyword evidence="3" id="KW-1185">Reference proteome</keyword>
<dbReference type="InterPro" id="IPR047656">
    <property type="entry name" value="IS481-like_transpos"/>
</dbReference>
<feature type="domain" description="Integrase catalytic" evidence="1">
    <location>
        <begin position="124"/>
        <end position="291"/>
    </location>
</feature>
<evidence type="ECO:0000259" key="1">
    <source>
        <dbReference type="PROSITE" id="PS50994"/>
    </source>
</evidence>
<dbReference type="Gene3D" id="3.30.420.10">
    <property type="entry name" value="Ribonuclease H-like superfamily/Ribonuclease H"/>
    <property type="match status" value="1"/>
</dbReference>
<organism evidence="2 3">
    <name type="scientific">Dyella mobilis</name>
    <dbReference type="NCBI Taxonomy" id="1849582"/>
    <lineage>
        <taxon>Bacteria</taxon>
        <taxon>Pseudomonadati</taxon>
        <taxon>Pseudomonadota</taxon>
        <taxon>Gammaproteobacteria</taxon>
        <taxon>Lysobacterales</taxon>
        <taxon>Rhodanobacteraceae</taxon>
        <taxon>Dyella</taxon>
    </lineage>
</organism>
<dbReference type="PANTHER" id="PTHR35004:SF6">
    <property type="entry name" value="TRANSPOSASE"/>
    <property type="match status" value="1"/>
</dbReference>
<dbReference type="InterPro" id="IPR012337">
    <property type="entry name" value="RNaseH-like_sf"/>
</dbReference>
<evidence type="ECO:0000313" key="3">
    <source>
        <dbReference type="Proteomes" id="UP001430193"/>
    </source>
</evidence>
<dbReference type="PANTHER" id="PTHR35004">
    <property type="entry name" value="TRANSPOSASE RV3428C-RELATED"/>
    <property type="match status" value="1"/>
</dbReference>
<dbReference type="RefSeq" id="WP_204629530.1">
    <property type="nucleotide sequence ID" value="NZ_BSOC01000054.1"/>
</dbReference>
<dbReference type="NCBIfam" id="NF033577">
    <property type="entry name" value="transpos_IS481"/>
    <property type="match status" value="1"/>
</dbReference>
<comment type="caution">
    <text evidence="2">The sequence shown here is derived from an EMBL/GenBank/DDBJ whole genome shotgun (WGS) entry which is preliminary data.</text>
</comment>